<comment type="caution">
    <text evidence="3">The sequence shown here is derived from an EMBL/GenBank/DDBJ whole genome shotgun (WGS) entry which is preliminary data.</text>
</comment>
<feature type="compositionally biased region" description="Polar residues" evidence="1">
    <location>
        <begin position="136"/>
        <end position="146"/>
    </location>
</feature>
<dbReference type="EMBL" id="CATQJL010000001">
    <property type="protein sequence ID" value="CAJ0589932.1"/>
    <property type="molecule type" value="Genomic_DNA"/>
</dbReference>
<keyword evidence="4" id="KW-1185">Reference proteome</keyword>
<accession>A0AA36DLN3</accession>
<organism evidence="3 4">
    <name type="scientific">Cylicocyclus nassatus</name>
    <name type="common">Nematode worm</name>
    <dbReference type="NCBI Taxonomy" id="53992"/>
    <lineage>
        <taxon>Eukaryota</taxon>
        <taxon>Metazoa</taxon>
        <taxon>Ecdysozoa</taxon>
        <taxon>Nematoda</taxon>
        <taxon>Chromadorea</taxon>
        <taxon>Rhabditida</taxon>
        <taxon>Rhabditina</taxon>
        <taxon>Rhabditomorpha</taxon>
        <taxon>Strongyloidea</taxon>
        <taxon>Strongylidae</taxon>
        <taxon>Cylicocyclus</taxon>
    </lineage>
</organism>
<protein>
    <submittedName>
        <fullName evidence="3">Uncharacterized protein</fullName>
    </submittedName>
</protein>
<sequence length="168" mass="18122">MIPLVVILSFCFAGLAESQFMTIPMPVPLAVPQMVPVYVPMPMMTLPTSTAVRPVIPRLQTTTDGKGKTYYKTFNDRLPGGVGRGAVYEYSAPGQHEYSKTYSTSQSFGSPLSGGFANSDSNTFSNSFSTSWGSDPTSVSAKTSNSPRIANTRIVTTVSSRFDKIVKQ</sequence>
<feature type="chain" id="PRO_5041337661" evidence="2">
    <location>
        <begin position="19"/>
        <end position="168"/>
    </location>
</feature>
<feature type="region of interest" description="Disordered" evidence="1">
    <location>
        <begin position="127"/>
        <end position="146"/>
    </location>
</feature>
<evidence type="ECO:0000313" key="3">
    <source>
        <dbReference type="EMBL" id="CAJ0589932.1"/>
    </source>
</evidence>
<keyword evidence="2" id="KW-0732">Signal</keyword>
<name>A0AA36DLN3_CYLNA</name>
<dbReference type="Proteomes" id="UP001176961">
    <property type="component" value="Unassembled WGS sequence"/>
</dbReference>
<evidence type="ECO:0000256" key="2">
    <source>
        <dbReference type="SAM" id="SignalP"/>
    </source>
</evidence>
<evidence type="ECO:0000256" key="1">
    <source>
        <dbReference type="SAM" id="MobiDB-lite"/>
    </source>
</evidence>
<reference evidence="3" key="1">
    <citation type="submission" date="2023-07" db="EMBL/GenBank/DDBJ databases">
        <authorList>
            <consortium name="CYATHOMIX"/>
        </authorList>
    </citation>
    <scope>NUCLEOTIDE SEQUENCE</scope>
    <source>
        <strain evidence="3">N/A</strain>
    </source>
</reference>
<feature type="signal peptide" evidence="2">
    <location>
        <begin position="1"/>
        <end position="18"/>
    </location>
</feature>
<gene>
    <name evidence="3" type="ORF">CYNAS_LOCUS1915</name>
</gene>
<dbReference type="AlphaFoldDB" id="A0AA36DLN3"/>
<evidence type="ECO:0000313" key="4">
    <source>
        <dbReference type="Proteomes" id="UP001176961"/>
    </source>
</evidence>
<proteinExistence type="predicted"/>